<accession>A0A1G7Y2R9</accession>
<name>A0A1G7Y2R9_CHIFI</name>
<dbReference type="EMBL" id="FNBN01000007">
    <property type="protein sequence ID" value="SDG90260.1"/>
    <property type="molecule type" value="Genomic_DNA"/>
</dbReference>
<dbReference type="OrthoDB" id="680699at2"/>
<dbReference type="AlphaFoldDB" id="A0A1G7Y2R9"/>
<reference evidence="1 2" key="1">
    <citation type="submission" date="2016-10" db="EMBL/GenBank/DDBJ databases">
        <authorList>
            <person name="de Groot N.N."/>
        </authorList>
    </citation>
    <scope>NUCLEOTIDE SEQUENCE [LARGE SCALE GENOMIC DNA]</scope>
    <source>
        <strain evidence="1 2">DSM 527</strain>
    </source>
</reference>
<dbReference type="RefSeq" id="WP_089835765.1">
    <property type="nucleotide sequence ID" value="NZ_FNBN01000007.1"/>
</dbReference>
<organism evidence="1 2">
    <name type="scientific">Chitinophaga filiformis</name>
    <name type="common">Myxococcus filiformis</name>
    <name type="synonym">Flexibacter filiformis</name>
    <dbReference type="NCBI Taxonomy" id="104663"/>
    <lineage>
        <taxon>Bacteria</taxon>
        <taxon>Pseudomonadati</taxon>
        <taxon>Bacteroidota</taxon>
        <taxon>Chitinophagia</taxon>
        <taxon>Chitinophagales</taxon>
        <taxon>Chitinophagaceae</taxon>
        <taxon>Chitinophaga</taxon>
    </lineage>
</organism>
<evidence type="ECO:0000313" key="2">
    <source>
        <dbReference type="Proteomes" id="UP000199045"/>
    </source>
</evidence>
<evidence type="ECO:0000313" key="1">
    <source>
        <dbReference type="EMBL" id="SDG90260.1"/>
    </source>
</evidence>
<proteinExistence type="predicted"/>
<protein>
    <submittedName>
        <fullName evidence="1">Uncharacterized protein</fullName>
    </submittedName>
</protein>
<sequence length="125" mass="15067">MKYFGIEIFDGKIYSDFPLEEDLPLEEQWFFLSQDVGNVEFHFRGMIFGLDISWFGHFEDIYNPEYGFRVDIAEWGRNEFKMIYRVFVRTDLRALKQVMQEAVDLIQSFREKSIEELDAMPDVRQ</sequence>
<dbReference type="Proteomes" id="UP000199045">
    <property type="component" value="Unassembled WGS sequence"/>
</dbReference>
<gene>
    <name evidence="1" type="ORF">SAMN04488121_107166</name>
</gene>
<dbReference type="STRING" id="104663.SAMN04488121_107166"/>